<protein>
    <submittedName>
        <fullName evidence="1">Uncharacterized protein</fullName>
    </submittedName>
</protein>
<accession>A0A1Y6BQ59</accession>
<keyword evidence="2" id="KW-1185">Reference proteome</keyword>
<organism evidence="1 2">
    <name type="scientific">Pseudogulbenkiania subflava DSM 22618</name>
    <dbReference type="NCBI Taxonomy" id="1123014"/>
    <lineage>
        <taxon>Bacteria</taxon>
        <taxon>Pseudomonadati</taxon>
        <taxon>Pseudomonadota</taxon>
        <taxon>Betaproteobacteria</taxon>
        <taxon>Neisseriales</taxon>
        <taxon>Chromobacteriaceae</taxon>
        <taxon>Pseudogulbenkiania</taxon>
    </lineage>
</organism>
<dbReference type="Proteomes" id="UP000192920">
    <property type="component" value="Unassembled WGS sequence"/>
</dbReference>
<dbReference type="AlphaFoldDB" id="A0A1Y6BQ59"/>
<evidence type="ECO:0000313" key="2">
    <source>
        <dbReference type="Proteomes" id="UP000192920"/>
    </source>
</evidence>
<sequence>MSQLIVTHCQTSDPYLLWLASCEGRKMGGIDARTHYQWLWGELPTTLMNCLSHLGLSACEVIEADTTYMKFKLTFSAEPSSFVNELTALAKKDWLDVTELEFLA</sequence>
<name>A0A1Y6BQ59_9NEIS</name>
<evidence type="ECO:0000313" key="1">
    <source>
        <dbReference type="EMBL" id="SMF22369.1"/>
    </source>
</evidence>
<gene>
    <name evidence="1" type="ORF">SAMN02745746_01970</name>
</gene>
<dbReference type="EMBL" id="FXAG01000009">
    <property type="protein sequence ID" value="SMF22369.1"/>
    <property type="molecule type" value="Genomic_DNA"/>
</dbReference>
<dbReference type="STRING" id="1123014.SAMN02745746_01970"/>
<dbReference type="RefSeq" id="WP_085276237.1">
    <property type="nucleotide sequence ID" value="NZ_FXAG01000009.1"/>
</dbReference>
<proteinExistence type="predicted"/>
<reference evidence="2" key="1">
    <citation type="submission" date="2017-04" db="EMBL/GenBank/DDBJ databases">
        <authorList>
            <person name="Varghese N."/>
            <person name="Submissions S."/>
        </authorList>
    </citation>
    <scope>NUCLEOTIDE SEQUENCE [LARGE SCALE GENOMIC DNA]</scope>
    <source>
        <strain evidence="2">DSM 22618</strain>
    </source>
</reference>